<dbReference type="PATRIC" id="fig|667014.3.peg.997"/>
<feature type="coiled-coil region" evidence="1">
    <location>
        <begin position="3"/>
        <end position="114"/>
    </location>
</feature>
<name>F8A8Q6_THEID</name>
<evidence type="ECO:0000313" key="3">
    <source>
        <dbReference type="EMBL" id="AEH44843.1"/>
    </source>
</evidence>
<dbReference type="KEGG" id="tid:Thein_0971"/>
<dbReference type="InParanoid" id="F8A8Q6"/>
<dbReference type="InterPro" id="IPR058509">
    <property type="entry name" value="DUF8196"/>
</dbReference>
<feature type="domain" description="DUF8196" evidence="2">
    <location>
        <begin position="166"/>
        <end position="249"/>
    </location>
</feature>
<dbReference type="OrthoDB" id="9790160at2"/>
<dbReference type="Gene3D" id="1.20.58.130">
    <property type="match status" value="1"/>
</dbReference>
<organism evidence="3 4">
    <name type="scientific">Thermodesulfatator indicus (strain DSM 15286 / JCM 11887 / CIR29812)</name>
    <dbReference type="NCBI Taxonomy" id="667014"/>
    <lineage>
        <taxon>Bacteria</taxon>
        <taxon>Pseudomonadati</taxon>
        <taxon>Thermodesulfobacteriota</taxon>
        <taxon>Thermodesulfobacteria</taxon>
        <taxon>Thermodesulfobacteriales</taxon>
        <taxon>Thermodesulfatatoraceae</taxon>
        <taxon>Thermodesulfatator</taxon>
    </lineage>
</organism>
<protein>
    <recommendedName>
        <fullName evidence="2">DUF8196 domain-containing protein</fullName>
    </recommendedName>
</protein>
<reference evidence="4" key="1">
    <citation type="submission" date="2011-04" db="EMBL/GenBank/DDBJ databases">
        <title>The complete genome of Thermodesulfatator indicus DSM 15286.</title>
        <authorList>
            <person name="Lucas S."/>
            <person name="Copeland A."/>
            <person name="Lapidus A."/>
            <person name="Bruce D."/>
            <person name="Goodwin L."/>
            <person name="Pitluck S."/>
            <person name="Peters L."/>
            <person name="Kyrpides N."/>
            <person name="Mavromatis K."/>
            <person name="Pagani I."/>
            <person name="Ivanova N."/>
            <person name="Saunders L."/>
            <person name="Detter J.C."/>
            <person name="Tapia R."/>
            <person name="Han C."/>
            <person name="Land M."/>
            <person name="Hauser L."/>
            <person name="Markowitz V."/>
            <person name="Cheng J.-F."/>
            <person name="Hugenholtz P."/>
            <person name="Woyke T."/>
            <person name="Wu D."/>
            <person name="Spring S."/>
            <person name="Schroeder M."/>
            <person name="Brambilla E."/>
            <person name="Klenk H.-P."/>
            <person name="Eisen J.A."/>
        </authorList>
    </citation>
    <scope>NUCLEOTIDE SEQUENCE [LARGE SCALE GENOMIC DNA]</scope>
    <source>
        <strain evidence="4">DSM 15286 / JCM 11887 / CIR29812</strain>
    </source>
</reference>
<dbReference type="eggNOG" id="COG5493">
    <property type="taxonomic scope" value="Bacteria"/>
</dbReference>
<dbReference type="PANTHER" id="PTHR38753:SF1">
    <property type="entry name" value="SLR1441 PROTEIN"/>
    <property type="match status" value="1"/>
</dbReference>
<dbReference type="PANTHER" id="PTHR38753">
    <property type="entry name" value="SLR1441 PROTEIN"/>
    <property type="match status" value="1"/>
</dbReference>
<reference evidence="3 4" key="2">
    <citation type="journal article" date="2012" name="Stand. Genomic Sci.">
        <title>Complete genome sequence of the thermophilic sulfate-reducing ocean bacterium Thermodesulfatator indicus type strain (CIR29812(T)).</title>
        <authorList>
            <person name="Anderson I."/>
            <person name="Saunders E."/>
            <person name="Lapidus A."/>
            <person name="Nolan M."/>
            <person name="Lucas S."/>
            <person name="Tice H."/>
            <person name="Del Rio T.G."/>
            <person name="Cheng J.F."/>
            <person name="Han C."/>
            <person name="Tapia R."/>
            <person name="Goodwin L.A."/>
            <person name="Pitluck S."/>
            <person name="Liolios K."/>
            <person name="Mavromatis K."/>
            <person name="Pagani I."/>
            <person name="Ivanova N."/>
            <person name="Mikhailova N."/>
            <person name="Pati A."/>
            <person name="Chen A."/>
            <person name="Palaniappan K."/>
            <person name="Land M."/>
            <person name="Hauser L."/>
            <person name="Jeffries C.D."/>
            <person name="Chang Y.J."/>
            <person name="Brambilla E.M."/>
            <person name="Rohde M."/>
            <person name="Spring S."/>
            <person name="Goker M."/>
            <person name="Detter J.C."/>
            <person name="Woyke T."/>
            <person name="Bristow J."/>
            <person name="Eisen J.A."/>
            <person name="Markowitz V."/>
            <person name="Hugenholtz P."/>
            <person name="Kyrpides N.C."/>
            <person name="Klenk H.P."/>
        </authorList>
    </citation>
    <scope>NUCLEOTIDE SEQUENCE [LARGE SCALE GENOMIC DNA]</scope>
    <source>
        <strain evidence="4">DSM 15286 / JCM 11887 / CIR29812</strain>
    </source>
</reference>
<evidence type="ECO:0000259" key="2">
    <source>
        <dbReference type="Pfam" id="PF26618"/>
    </source>
</evidence>
<keyword evidence="1" id="KW-0175">Coiled coil</keyword>
<evidence type="ECO:0000256" key="1">
    <source>
        <dbReference type="SAM" id="Coils"/>
    </source>
</evidence>
<dbReference type="EMBL" id="CP002683">
    <property type="protein sequence ID" value="AEH44843.1"/>
    <property type="molecule type" value="Genomic_DNA"/>
</dbReference>
<evidence type="ECO:0000313" key="4">
    <source>
        <dbReference type="Proteomes" id="UP000006793"/>
    </source>
</evidence>
<keyword evidence="4" id="KW-1185">Reference proteome</keyword>
<dbReference type="Proteomes" id="UP000006793">
    <property type="component" value="Chromosome"/>
</dbReference>
<dbReference type="RefSeq" id="WP_013907585.1">
    <property type="nucleotide sequence ID" value="NC_015681.1"/>
</dbReference>
<sequence>MELQEIVAKLTNQEEKVDRTVKELELLRQISTDNLMAVLELRKYHEGLSREFKEFKDEMRAFKDEVKAFMRGVEEFKDEMRVFKDEMKEFKDEMRAFKDEMRAFKDEMKAFKDEMNKRWGDLANRLGTLAEDIFGPGIPYLLKTLGYEVKSVLFDLETGPKGKKRQYDVLIFAEKDGQETVWVAEVKNQAKPEDFEQMKEALELLPELFPPVAGLKIIPVLAAFRFPEGMINAANKRKILLVRMGGEYLEPLNPEVVSH</sequence>
<proteinExistence type="predicted"/>
<gene>
    <name evidence="3" type="ordered locus">Thein_0971</name>
</gene>
<accession>F8A8Q6</accession>
<dbReference type="PaxDb" id="667014-Thein_0971"/>
<dbReference type="AlphaFoldDB" id="F8A8Q6"/>
<dbReference type="Pfam" id="PF26618">
    <property type="entry name" value="DUF8196"/>
    <property type="match status" value="1"/>
</dbReference>
<dbReference type="HOGENOM" id="CLU_1073379_0_0_0"/>
<dbReference type="STRING" id="667014.Thein_0971"/>